<evidence type="ECO:0000256" key="1">
    <source>
        <dbReference type="ARBA" id="ARBA00004752"/>
    </source>
</evidence>
<dbReference type="InterPro" id="IPR001460">
    <property type="entry name" value="PCN-bd_Tpept"/>
</dbReference>
<keyword evidence="6" id="KW-0328">Glycosyltransferase</keyword>
<evidence type="ECO:0000259" key="14">
    <source>
        <dbReference type="Pfam" id="PF06832"/>
    </source>
</evidence>
<dbReference type="GO" id="GO:0006508">
    <property type="term" value="P:proteolysis"/>
    <property type="evidence" value="ECO:0007669"/>
    <property type="project" value="UniProtKB-KW"/>
</dbReference>
<accession>A0A426VD16</accession>
<dbReference type="EC" id="2.4.99.28" evidence="10"/>
<dbReference type="InterPro" id="IPR023346">
    <property type="entry name" value="Lysozyme-like_dom_sf"/>
</dbReference>
<keyword evidence="9" id="KW-0511">Multifunctional enzyme</keyword>
<evidence type="ECO:0000256" key="2">
    <source>
        <dbReference type="ARBA" id="ARBA00007090"/>
    </source>
</evidence>
<comment type="similarity">
    <text evidence="3">In the N-terminal section; belongs to the glycosyltransferase 51 family.</text>
</comment>
<dbReference type="GO" id="GO:0004180">
    <property type="term" value="F:carboxypeptidase activity"/>
    <property type="evidence" value="ECO:0007669"/>
    <property type="project" value="UniProtKB-KW"/>
</dbReference>
<evidence type="ECO:0000313" key="16">
    <source>
        <dbReference type="Proteomes" id="UP000269265"/>
    </source>
</evidence>
<dbReference type="GO" id="GO:0008955">
    <property type="term" value="F:peptidoglycan glycosyltransferase activity"/>
    <property type="evidence" value="ECO:0007669"/>
    <property type="project" value="UniProtKB-EC"/>
</dbReference>
<protein>
    <recommendedName>
        <fullName evidence="10">peptidoglycan glycosyltransferase</fullName>
        <ecNumber evidence="10">2.4.99.28</ecNumber>
    </recommendedName>
</protein>
<comment type="caution">
    <text evidence="15">The sequence shown here is derived from an EMBL/GenBank/DDBJ whole genome shotgun (WGS) entry which is preliminary data.</text>
</comment>
<dbReference type="OrthoDB" id="9766909at2"/>
<evidence type="ECO:0000313" key="15">
    <source>
        <dbReference type="EMBL" id="RRS04752.1"/>
    </source>
</evidence>
<dbReference type="InterPro" id="IPR050396">
    <property type="entry name" value="Glycosyltr_51/Transpeptidase"/>
</dbReference>
<dbReference type="GO" id="GO:0030288">
    <property type="term" value="C:outer membrane-bounded periplasmic space"/>
    <property type="evidence" value="ECO:0007669"/>
    <property type="project" value="TreeGrafter"/>
</dbReference>
<reference evidence="15 16" key="1">
    <citation type="submission" date="2018-12" db="EMBL/GenBank/DDBJ databases">
        <title>The whole draft genome of Aquabacterium sp. SJQ9.</title>
        <authorList>
            <person name="Sun L."/>
            <person name="Gao X."/>
            <person name="Chen W."/>
            <person name="Huang K."/>
        </authorList>
    </citation>
    <scope>NUCLEOTIDE SEQUENCE [LARGE SCALE GENOMIC DNA]</scope>
    <source>
        <strain evidence="15 16">SJQ9</strain>
    </source>
</reference>
<comment type="pathway">
    <text evidence="1">Cell wall biogenesis; peptidoglycan biosynthesis.</text>
</comment>
<comment type="catalytic activity">
    <reaction evidence="11">
        <text>[GlcNAc-(1-&gt;4)-Mur2Ac(oyl-L-Ala-gamma-D-Glu-L-Lys-D-Ala-D-Ala)](n)-di-trans,octa-cis-undecaprenyl diphosphate + beta-D-GlcNAc-(1-&gt;4)-Mur2Ac(oyl-L-Ala-gamma-D-Glu-L-Lys-D-Ala-D-Ala)-di-trans,octa-cis-undecaprenyl diphosphate = [GlcNAc-(1-&gt;4)-Mur2Ac(oyl-L-Ala-gamma-D-Glu-L-Lys-D-Ala-D-Ala)](n+1)-di-trans,octa-cis-undecaprenyl diphosphate + di-trans,octa-cis-undecaprenyl diphosphate + H(+)</text>
        <dbReference type="Rhea" id="RHEA:23708"/>
        <dbReference type="Rhea" id="RHEA-COMP:9602"/>
        <dbReference type="Rhea" id="RHEA-COMP:9603"/>
        <dbReference type="ChEBI" id="CHEBI:15378"/>
        <dbReference type="ChEBI" id="CHEBI:58405"/>
        <dbReference type="ChEBI" id="CHEBI:60033"/>
        <dbReference type="ChEBI" id="CHEBI:78435"/>
        <dbReference type="EC" id="2.4.99.28"/>
    </reaction>
</comment>
<dbReference type="InterPro" id="IPR001264">
    <property type="entry name" value="Glyco_trans_51"/>
</dbReference>
<organism evidence="15 16">
    <name type="scientific">Aquabacterium soli</name>
    <dbReference type="NCBI Taxonomy" id="2493092"/>
    <lineage>
        <taxon>Bacteria</taxon>
        <taxon>Pseudomonadati</taxon>
        <taxon>Pseudomonadota</taxon>
        <taxon>Betaproteobacteria</taxon>
        <taxon>Burkholderiales</taxon>
        <taxon>Aquabacterium</taxon>
    </lineage>
</organism>
<dbReference type="GO" id="GO:0008658">
    <property type="term" value="F:penicillin binding"/>
    <property type="evidence" value="ECO:0007669"/>
    <property type="project" value="InterPro"/>
</dbReference>
<dbReference type="Gene3D" id="3.40.710.10">
    <property type="entry name" value="DD-peptidase/beta-lactamase superfamily"/>
    <property type="match status" value="1"/>
</dbReference>
<name>A0A426VD16_9BURK</name>
<dbReference type="Pfam" id="PF00912">
    <property type="entry name" value="Transgly"/>
    <property type="match status" value="1"/>
</dbReference>
<dbReference type="GO" id="GO:0009252">
    <property type="term" value="P:peptidoglycan biosynthetic process"/>
    <property type="evidence" value="ECO:0007669"/>
    <property type="project" value="UniProtKB-UniPathway"/>
</dbReference>
<keyword evidence="7" id="KW-0808">Transferase</keyword>
<dbReference type="InterPro" id="IPR011815">
    <property type="entry name" value="PBP_1c"/>
</dbReference>
<evidence type="ECO:0000256" key="4">
    <source>
        <dbReference type="ARBA" id="ARBA00022645"/>
    </source>
</evidence>
<dbReference type="SUPFAM" id="SSF53955">
    <property type="entry name" value="Lysozyme-like"/>
    <property type="match status" value="1"/>
</dbReference>
<keyword evidence="5" id="KW-0645">Protease</keyword>
<dbReference type="InterPro" id="IPR009647">
    <property type="entry name" value="PBP_C"/>
</dbReference>
<evidence type="ECO:0000256" key="9">
    <source>
        <dbReference type="ARBA" id="ARBA00023268"/>
    </source>
</evidence>
<feature type="domain" description="Glycosyl transferase family 51" evidence="13">
    <location>
        <begin position="36"/>
        <end position="213"/>
    </location>
</feature>
<proteinExistence type="inferred from homology"/>
<dbReference type="InterPro" id="IPR012338">
    <property type="entry name" value="Beta-lactam/transpept-like"/>
</dbReference>
<dbReference type="Pfam" id="PF06832">
    <property type="entry name" value="BiPBP_C"/>
    <property type="match status" value="1"/>
</dbReference>
<evidence type="ECO:0000256" key="5">
    <source>
        <dbReference type="ARBA" id="ARBA00022670"/>
    </source>
</evidence>
<dbReference type="EMBL" id="RSED01000006">
    <property type="protein sequence ID" value="RRS04752.1"/>
    <property type="molecule type" value="Genomic_DNA"/>
</dbReference>
<dbReference type="Gene3D" id="1.10.3810.10">
    <property type="entry name" value="Biosynthetic peptidoglycan transglycosylase-like"/>
    <property type="match status" value="1"/>
</dbReference>
<dbReference type="AlphaFoldDB" id="A0A426VD16"/>
<feature type="domain" description="Penicillin-binding C-terminal" evidence="14">
    <location>
        <begin position="632"/>
        <end position="700"/>
    </location>
</feature>
<evidence type="ECO:0000256" key="11">
    <source>
        <dbReference type="ARBA" id="ARBA00049902"/>
    </source>
</evidence>
<evidence type="ECO:0000256" key="7">
    <source>
        <dbReference type="ARBA" id="ARBA00022679"/>
    </source>
</evidence>
<dbReference type="Proteomes" id="UP000269265">
    <property type="component" value="Unassembled WGS sequence"/>
</dbReference>
<dbReference type="InterPro" id="IPR036950">
    <property type="entry name" value="PBP_transglycosylase"/>
</dbReference>
<dbReference type="NCBIfam" id="TIGR02073">
    <property type="entry name" value="PBP_1c"/>
    <property type="match status" value="1"/>
</dbReference>
<dbReference type="Pfam" id="PF00905">
    <property type="entry name" value="Transpeptidase"/>
    <property type="match status" value="1"/>
</dbReference>
<evidence type="ECO:0000259" key="13">
    <source>
        <dbReference type="Pfam" id="PF00912"/>
    </source>
</evidence>
<sequence length="722" mass="78032">MALGFATTVVHALPSYQQVRQAYTPSDLSLLDRHGQPLQTVRVDNRARRLSWVGLQEVSPALRMAIVLSEDQRFWAHGGVDWRAVAASTWANAWNQRTRGASTVTMQLAGLLDKAQARPADGRSITGKLRQTMGAATLERQWRKSDILEAYLNLVPFRGELVGLHALSLTLFGKHPSGLDAQEAAIAAALVRGPNAAPAVVSQRACQVLRQMQPGQGCAGLALFTQAALQRKGGMPLGEQAAPHAARQVLQAAREAGQGKGAAAPWPSALRTTLDATTQRLATQLLKQQLAELGRRDVEDGAVIVLDNATGDVLAWVGSAGSLASAREVDGVIARRQPGSTLKPFIYELAFERRLLTPASLLDDSPVQMPTTNGLYTPQNYDRQFKGWVSTRHALGSSLNIPAVRAGAMLGEQAVAQRFNALGLALREPGGFYGPGLALGSAEVTLRDLANAYRALAQGGVWSPVRWLPIDTKARPSAAQPPRRVMQPQAVYLVTHILADNSARAATFGLDSQLATRGFAAVKTGTSKDMRDNWCLGYSDRYTVGVWIGNASGAPMQAVSGTTGAAPVWSRLMAELHRGTPSRPPTPPAGVIEQPVRFAGWAQAEPARDEWFIAGTQQAVWQVQPPPVLRVIRNPQDSAIYALDPDIPPNVQRLSFETGTVLGRRHSWWLDGKRLRTTSAGSPQPWLPWPGRHTLELREGNTVIDRVRFEVRGAAPRRQAAS</sequence>
<dbReference type="SUPFAM" id="SSF56601">
    <property type="entry name" value="beta-lactamase/transpeptidase-like"/>
    <property type="match status" value="1"/>
</dbReference>
<evidence type="ECO:0000256" key="6">
    <source>
        <dbReference type="ARBA" id="ARBA00022676"/>
    </source>
</evidence>
<keyword evidence="8" id="KW-0378">Hydrolase</keyword>
<feature type="domain" description="Penicillin-binding protein transpeptidase" evidence="12">
    <location>
        <begin position="301"/>
        <end position="533"/>
    </location>
</feature>
<evidence type="ECO:0000256" key="10">
    <source>
        <dbReference type="ARBA" id="ARBA00044770"/>
    </source>
</evidence>
<comment type="similarity">
    <text evidence="2">In the C-terminal section; belongs to the transpeptidase family.</text>
</comment>
<evidence type="ECO:0000259" key="12">
    <source>
        <dbReference type="Pfam" id="PF00905"/>
    </source>
</evidence>
<evidence type="ECO:0000256" key="8">
    <source>
        <dbReference type="ARBA" id="ARBA00022801"/>
    </source>
</evidence>
<gene>
    <name evidence="15" type="primary">pbpC</name>
    <name evidence="15" type="ORF">EIP75_09050</name>
</gene>
<dbReference type="UniPathway" id="UPA00219"/>
<evidence type="ECO:0000256" key="3">
    <source>
        <dbReference type="ARBA" id="ARBA00007739"/>
    </source>
</evidence>
<dbReference type="PANTHER" id="PTHR32282">
    <property type="entry name" value="BINDING PROTEIN TRANSPEPTIDASE, PUTATIVE-RELATED"/>
    <property type="match status" value="1"/>
</dbReference>
<keyword evidence="16" id="KW-1185">Reference proteome</keyword>
<dbReference type="PANTHER" id="PTHR32282:SF15">
    <property type="entry name" value="PENICILLIN-BINDING PROTEIN 1C"/>
    <property type="match status" value="1"/>
</dbReference>
<keyword evidence="4" id="KW-0121">Carboxypeptidase</keyword>